<dbReference type="AlphaFoldDB" id="A0A8J7RYU1"/>
<evidence type="ECO:0000313" key="1">
    <source>
        <dbReference type="EMBL" id="MBP5856855.1"/>
    </source>
</evidence>
<dbReference type="EMBL" id="JAGMWN010000003">
    <property type="protein sequence ID" value="MBP5856855.1"/>
    <property type="molecule type" value="Genomic_DNA"/>
</dbReference>
<organism evidence="1 2">
    <name type="scientific">Marivibrio halodurans</name>
    <dbReference type="NCBI Taxonomy" id="2039722"/>
    <lineage>
        <taxon>Bacteria</taxon>
        <taxon>Pseudomonadati</taxon>
        <taxon>Pseudomonadota</taxon>
        <taxon>Alphaproteobacteria</taxon>
        <taxon>Rhodospirillales</taxon>
        <taxon>Rhodospirillaceae</taxon>
        <taxon>Marivibrio</taxon>
    </lineage>
</organism>
<dbReference type="Proteomes" id="UP000672602">
    <property type="component" value="Unassembled WGS sequence"/>
</dbReference>
<keyword evidence="2" id="KW-1185">Reference proteome</keyword>
<gene>
    <name evidence="1" type="ORF">KAJ83_07540</name>
</gene>
<dbReference type="RefSeq" id="WP_210681442.1">
    <property type="nucleotide sequence ID" value="NZ_JAGMWN010000003.1"/>
</dbReference>
<protein>
    <submittedName>
        <fullName evidence="1">MoaD/ThiS family protein</fullName>
    </submittedName>
</protein>
<reference evidence="1" key="1">
    <citation type="submission" date="2021-04" db="EMBL/GenBank/DDBJ databases">
        <authorList>
            <person name="Zhang D.-C."/>
        </authorList>
    </citation>
    <scope>NUCLEOTIDE SEQUENCE</scope>
    <source>
        <strain evidence="1">CGMCC 1.15697</strain>
    </source>
</reference>
<dbReference type="Pfam" id="PF02597">
    <property type="entry name" value="ThiS"/>
    <property type="match status" value="1"/>
</dbReference>
<dbReference type="InterPro" id="IPR016155">
    <property type="entry name" value="Mopterin_synth/thiamin_S_b"/>
</dbReference>
<dbReference type="InterPro" id="IPR003749">
    <property type="entry name" value="ThiS/MoaD-like"/>
</dbReference>
<comment type="caution">
    <text evidence="1">The sequence shown here is derived from an EMBL/GenBank/DDBJ whole genome shotgun (WGS) entry which is preliminary data.</text>
</comment>
<dbReference type="SUPFAM" id="SSF54285">
    <property type="entry name" value="MoaD/ThiS"/>
    <property type="match status" value="1"/>
</dbReference>
<dbReference type="InterPro" id="IPR012675">
    <property type="entry name" value="Beta-grasp_dom_sf"/>
</dbReference>
<dbReference type="CDD" id="cd17040">
    <property type="entry name" value="Ubl_MoaD_like"/>
    <property type="match status" value="1"/>
</dbReference>
<accession>A0A8J7RYU1</accession>
<dbReference type="Gene3D" id="3.10.20.30">
    <property type="match status" value="1"/>
</dbReference>
<sequence length="81" mass="9075">MVQVTLWGSLRDYTDGRNEVEVAGDNIYQILQNLGQAEPRLKPILEKGVTVSLDGQIYRQNLMQTVRPDSEVFILPKMAGG</sequence>
<evidence type="ECO:0000313" key="2">
    <source>
        <dbReference type="Proteomes" id="UP000672602"/>
    </source>
</evidence>
<proteinExistence type="predicted"/>
<name>A0A8J7RYU1_9PROT</name>